<evidence type="ECO:0000313" key="4">
    <source>
        <dbReference type="WBParaSite" id="GPUH_0000288701-mRNA-1"/>
    </source>
</evidence>
<dbReference type="WBParaSite" id="GPUH_0000288701-mRNA-1">
    <property type="protein sequence ID" value="GPUH_0000288701-mRNA-1"/>
    <property type="gene ID" value="GPUH_0000288701"/>
</dbReference>
<name>A0A183D2E1_9BILA</name>
<gene>
    <name evidence="2" type="ORF">GPUH_LOCUS2882</name>
</gene>
<keyword evidence="3" id="KW-1185">Reference proteome</keyword>
<evidence type="ECO:0000313" key="2">
    <source>
        <dbReference type="EMBL" id="VDK36810.1"/>
    </source>
</evidence>
<proteinExistence type="predicted"/>
<dbReference type="AlphaFoldDB" id="A0A183D2E1"/>
<protein>
    <submittedName>
        <fullName evidence="2 4">Uncharacterized protein</fullName>
    </submittedName>
</protein>
<dbReference type="EMBL" id="UYRT01004594">
    <property type="protein sequence ID" value="VDK36810.1"/>
    <property type="molecule type" value="Genomic_DNA"/>
</dbReference>
<sequence>MAQEKSWRTRGSRYESTLDELLGIRSGKEKEAGEAALTNQAEPAERPTTRHGRNREAVSAVMALEPSFPKPHVINVELVAVSSLLRPLLHRLAGLPVFLACTEIFDYFLHYSLREKMERSGNIASLEEVGQKNLNN</sequence>
<evidence type="ECO:0000313" key="3">
    <source>
        <dbReference type="Proteomes" id="UP000271098"/>
    </source>
</evidence>
<evidence type="ECO:0000256" key="1">
    <source>
        <dbReference type="SAM" id="MobiDB-lite"/>
    </source>
</evidence>
<reference evidence="4" key="1">
    <citation type="submission" date="2016-06" db="UniProtKB">
        <authorList>
            <consortium name="WormBaseParasite"/>
        </authorList>
    </citation>
    <scope>IDENTIFICATION</scope>
</reference>
<accession>A0A183D2E1</accession>
<dbReference type="Proteomes" id="UP000271098">
    <property type="component" value="Unassembled WGS sequence"/>
</dbReference>
<feature type="region of interest" description="Disordered" evidence="1">
    <location>
        <begin position="25"/>
        <end position="54"/>
    </location>
</feature>
<reference evidence="2 3" key="2">
    <citation type="submission" date="2018-11" db="EMBL/GenBank/DDBJ databases">
        <authorList>
            <consortium name="Pathogen Informatics"/>
        </authorList>
    </citation>
    <scope>NUCLEOTIDE SEQUENCE [LARGE SCALE GENOMIC DNA]</scope>
</reference>
<organism evidence="4">
    <name type="scientific">Gongylonema pulchrum</name>
    <dbReference type="NCBI Taxonomy" id="637853"/>
    <lineage>
        <taxon>Eukaryota</taxon>
        <taxon>Metazoa</taxon>
        <taxon>Ecdysozoa</taxon>
        <taxon>Nematoda</taxon>
        <taxon>Chromadorea</taxon>
        <taxon>Rhabditida</taxon>
        <taxon>Spirurina</taxon>
        <taxon>Spiruromorpha</taxon>
        <taxon>Spiruroidea</taxon>
        <taxon>Gongylonematidae</taxon>
        <taxon>Gongylonema</taxon>
    </lineage>
</organism>